<dbReference type="HOGENOM" id="CLU_020027_11_2_11"/>
<dbReference type="Pfam" id="PF00144">
    <property type="entry name" value="Beta-lactamase"/>
    <property type="match status" value="1"/>
</dbReference>
<dbReference type="Gene3D" id="3.40.710.10">
    <property type="entry name" value="DD-peptidase/beta-lactamase superfamily"/>
    <property type="match status" value="1"/>
</dbReference>
<accession>C7NJM3</accession>
<dbReference type="PANTHER" id="PTHR43283">
    <property type="entry name" value="BETA-LACTAMASE-RELATED"/>
    <property type="match status" value="1"/>
</dbReference>
<name>C7NJM3_KYTSD</name>
<reference evidence="2 3" key="1">
    <citation type="journal article" date="2009" name="Stand. Genomic Sci.">
        <title>Complete genome sequence of Kytococcus sedentarius type strain (541).</title>
        <authorList>
            <person name="Sims D."/>
            <person name="Brettin T."/>
            <person name="Detter J.C."/>
            <person name="Han C."/>
            <person name="Lapidus A."/>
            <person name="Copeland A."/>
            <person name="Glavina Del Rio T."/>
            <person name="Nolan M."/>
            <person name="Chen F."/>
            <person name="Lucas S."/>
            <person name="Tice H."/>
            <person name="Cheng J.F."/>
            <person name="Bruce D."/>
            <person name="Goodwin L."/>
            <person name="Pitluck S."/>
            <person name="Ovchinnikova G."/>
            <person name="Pati A."/>
            <person name="Ivanova N."/>
            <person name="Mavrommatis K."/>
            <person name="Chen A."/>
            <person name="Palaniappan K."/>
            <person name="D'haeseleer P."/>
            <person name="Chain P."/>
            <person name="Bristow J."/>
            <person name="Eisen J.A."/>
            <person name="Markowitz V."/>
            <person name="Hugenholtz P."/>
            <person name="Schneider S."/>
            <person name="Goker M."/>
            <person name="Pukall R."/>
            <person name="Kyrpides N.C."/>
            <person name="Klenk H.P."/>
        </authorList>
    </citation>
    <scope>NUCLEOTIDE SEQUENCE [LARGE SCALE GENOMIC DNA]</scope>
    <source>
        <strain evidence="3">ATCC 14392 / DSM 20547 / JCM 11482 / CCUG 33030 / NBRC 15357 / NCTC 11040 / CCM 314 / 541</strain>
    </source>
</reference>
<dbReference type="RefSeq" id="WP_012801771.1">
    <property type="nucleotide sequence ID" value="NC_013169.1"/>
</dbReference>
<sequence length="375" mass="39840">MSALTERVQQVIDASTIPGAVTLVARGGDVRIAAQGAMAHGGAPMPEDAIFRIMSMTKPVLTVATLRMVQSGRLGLDDPVQRWLPELADRTVLRTPTAALDEVEPTRRPITVRHLLTNGSGYGMEMADTPLARGYEQAGMAAGPEPISPGADAWLSRLATLPLAHHPGEGFRYHHSFAVLGILLQRVAGVARQALLEREVLGPLGMVDTGERVGPDQAHRLPAAATWRGEELVELEPAGGGFHVGPAPYDTAHGELVSTAADYLRLARMLADGGHVDGQPFLDPSLVAGMLRDQTPAVAKTPESFFPGFWSGTGWGWGGAVVLEGHHAGRYGWSGGLGTDFFVDPDGTIGLLLTQVEMGERTMPLFSAFNDLARS</sequence>
<feature type="domain" description="Beta-lactamase-related" evidence="1">
    <location>
        <begin position="7"/>
        <end position="352"/>
    </location>
</feature>
<protein>
    <submittedName>
        <fullName evidence="2">Penicillin-binding protein, beta-lactamase class C</fullName>
    </submittedName>
</protein>
<keyword evidence="3" id="KW-1185">Reference proteome</keyword>
<dbReference type="InterPro" id="IPR050789">
    <property type="entry name" value="Diverse_Enzym_Activities"/>
</dbReference>
<dbReference type="InterPro" id="IPR012338">
    <property type="entry name" value="Beta-lactam/transpept-like"/>
</dbReference>
<organism evidence="2 3">
    <name type="scientific">Kytococcus sedentarius (strain ATCC 14392 / DSM 20547 / JCM 11482 / CCUG 33030 / NBRC 15357 / NCTC 11040 / CCM 314 / 541)</name>
    <name type="common">Micrococcus sedentarius</name>
    <dbReference type="NCBI Taxonomy" id="478801"/>
    <lineage>
        <taxon>Bacteria</taxon>
        <taxon>Bacillati</taxon>
        <taxon>Actinomycetota</taxon>
        <taxon>Actinomycetes</taxon>
        <taxon>Micrococcales</taxon>
        <taxon>Kytococcaceae</taxon>
        <taxon>Kytococcus</taxon>
    </lineage>
</organism>
<dbReference type="eggNOG" id="COG1680">
    <property type="taxonomic scope" value="Bacteria"/>
</dbReference>
<dbReference type="MEROPS" id="S12.950"/>
<dbReference type="EMBL" id="CP001686">
    <property type="protein sequence ID" value="ACV05353.1"/>
    <property type="molecule type" value="Genomic_DNA"/>
</dbReference>
<dbReference type="InterPro" id="IPR001466">
    <property type="entry name" value="Beta-lactam-related"/>
</dbReference>
<evidence type="ECO:0000259" key="1">
    <source>
        <dbReference type="Pfam" id="PF00144"/>
    </source>
</evidence>
<dbReference type="STRING" id="478801.Ksed_02730"/>
<dbReference type="SUPFAM" id="SSF56601">
    <property type="entry name" value="beta-lactamase/transpeptidase-like"/>
    <property type="match status" value="1"/>
</dbReference>
<dbReference type="KEGG" id="kse:Ksed_02730"/>
<dbReference type="PANTHER" id="PTHR43283:SF3">
    <property type="entry name" value="BETA-LACTAMASE FAMILY PROTEIN (AFU_ORTHOLOGUE AFUA_5G07500)"/>
    <property type="match status" value="1"/>
</dbReference>
<dbReference type="AlphaFoldDB" id="C7NJM3"/>
<evidence type="ECO:0000313" key="2">
    <source>
        <dbReference type="EMBL" id="ACV05353.1"/>
    </source>
</evidence>
<dbReference type="Proteomes" id="UP000006666">
    <property type="component" value="Chromosome"/>
</dbReference>
<evidence type="ECO:0000313" key="3">
    <source>
        <dbReference type="Proteomes" id="UP000006666"/>
    </source>
</evidence>
<gene>
    <name evidence="2" type="ordered locus">Ksed_02730</name>
</gene>
<proteinExistence type="predicted"/>